<reference evidence="3" key="1">
    <citation type="journal article" date="2019" name="Int. J. Syst. Evol. Microbiol.">
        <title>The Global Catalogue of Microorganisms (GCM) 10K type strain sequencing project: providing services to taxonomists for standard genome sequencing and annotation.</title>
        <authorList>
            <consortium name="The Broad Institute Genomics Platform"/>
            <consortium name="The Broad Institute Genome Sequencing Center for Infectious Disease"/>
            <person name="Wu L."/>
            <person name="Ma J."/>
        </authorList>
    </citation>
    <scope>NUCLEOTIDE SEQUENCE [LARGE SCALE GENOMIC DNA]</scope>
    <source>
        <strain evidence="3">JCM 17917</strain>
    </source>
</reference>
<name>A0ABP8F523_9BACT</name>
<keyword evidence="1" id="KW-0732">Signal</keyword>
<evidence type="ECO:0000313" key="2">
    <source>
        <dbReference type="EMBL" id="GAA4295330.1"/>
    </source>
</evidence>
<dbReference type="PROSITE" id="PS51257">
    <property type="entry name" value="PROKAR_LIPOPROTEIN"/>
    <property type="match status" value="1"/>
</dbReference>
<protein>
    <recommendedName>
        <fullName evidence="4">YceI-like domain-containing protein</fullName>
    </recommendedName>
</protein>
<evidence type="ECO:0000256" key="1">
    <source>
        <dbReference type="SAM" id="SignalP"/>
    </source>
</evidence>
<gene>
    <name evidence="2" type="ORF">GCM10023183_01070</name>
</gene>
<feature type="chain" id="PRO_5045282299" description="YceI-like domain-containing protein" evidence="1">
    <location>
        <begin position="19"/>
        <end position="232"/>
    </location>
</feature>
<keyword evidence="3" id="KW-1185">Reference proteome</keyword>
<evidence type="ECO:0008006" key="4">
    <source>
        <dbReference type="Google" id="ProtNLM"/>
    </source>
</evidence>
<accession>A0ABP8F523</accession>
<feature type="signal peptide" evidence="1">
    <location>
        <begin position="1"/>
        <end position="18"/>
    </location>
</feature>
<proteinExistence type="predicted"/>
<dbReference type="Proteomes" id="UP001501844">
    <property type="component" value="Unassembled WGS sequence"/>
</dbReference>
<comment type="caution">
    <text evidence="2">The sequence shown here is derived from an EMBL/GenBank/DDBJ whole genome shotgun (WGS) entry which is preliminary data.</text>
</comment>
<organism evidence="2 3">
    <name type="scientific">Nibribacter koreensis</name>
    <dbReference type="NCBI Taxonomy" id="1084519"/>
    <lineage>
        <taxon>Bacteria</taxon>
        <taxon>Pseudomonadati</taxon>
        <taxon>Bacteroidota</taxon>
        <taxon>Cytophagia</taxon>
        <taxon>Cytophagales</taxon>
        <taxon>Hymenobacteraceae</taxon>
        <taxon>Nibribacter</taxon>
    </lineage>
</organism>
<dbReference type="RefSeq" id="WP_345161237.1">
    <property type="nucleotide sequence ID" value="NZ_BAABGX010000001.1"/>
</dbReference>
<dbReference type="EMBL" id="BAABGX010000001">
    <property type="protein sequence ID" value="GAA4295330.1"/>
    <property type="molecule type" value="Genomic_DNA"/>
</dbReference>
<sequence>MKNLYLLLLFLASLTACGDKEDDAIGLDYPATFTLTKHSTASPVRMFTANGEVKDQAVIRSFTQRINMDYFSLENTVLDISSWSEQVTFLNGTEAEVKTSSRSEGYEVSQKDGDLLLTAKKESTILSPSQTHSSKVATGILKHKPLKYNEVVLPPGSGASSSYTTRAQMVASLKDAEVHLHQLAHALKSGTQTSYSINASKVLNKFDVSGVALLQATDTLLVQEFVMVGEKK</sequence>
<evidence type="ECO:0000313" key="3">
    <source>
        <dbReference type="Proteomes" id="UP001501844"/>
    </source>
</evidence>